<sequence>MSINRPKTRRMKRLIPMEMLITLVIANPKFLRARMDLLCPLLQKAK</sequence>
<reference evidence="1 2" key="1">
    <citation type="submission" date="2018-11" db="EMBL/GenBank/DDBJ databases">
        <authorList>
            <consortium name="Pathogen Informatics"/>
        </authorList>
    </citation>
    <scope>NUCLEOTIDE SEQUENCE [LARGE SCALE GENOMIC DNA]</scope>
</reference>
<evidence type="ECO:0000313" key="1">
    <source>
        <dbReference type="EMBL" id="VDK53492.1"/>
    </source>
</evidence>
<accession>A0A3P6QSV2</accession>
<keyword evidence="2" id="KW-1185">Reference proteome</keyword>
<evidence type="ECO:0000313" key="2">
    <source>
        <dbReference type="Proteomes" id="UP000271889"/>
    </source>
</evidence>
<proteinExistence type="predicted"/>
<organism evidence="1 2">
    <name type="scientific">Cylicostephanus goldi</name>
    <name type="common">Nematode worm</name>
    <dbReference type="NCBI Taxonomy" id="71465"/>
    <lineage>
        <taxon>Eukaryota</taxon>
        <taxon>Metazoa</taxon>
        <taxon>Ecdysozoa</taxon>
        <taxon>Nematoda</taxon>
        <taxon>Chromadorea</taxon>
        <taxon>Rhabditida</taxon>
        <taxon>Rhabditina</taxon>
        <taxon>Rhabditomorpha</taxon>
        <taxon>Strongyloidea</taxon>
        <taxon>Strongylidae</taxon>
        <taxon>Cylicostephanus</taxon>
    </lineage>
</organism>
<dbReference type="EMBL" id="UYRV01006247">
    <property type="protein sequence ID" value="VDK53492.1"/>
    <property type="molecule type" value="Genomic_DNA"/>
</dbReference>
<dbReference type="Proteomes" id="UP000271889">
    <property type="component" value="Unassembled WGS sequence"/>
</dbReference>
<name>A0A3P6QSV2_CYLGO</name>
<dbReference type="AlphaFoldDB" id="A0A3P6QSV2"/>
<protein>
    <submittedName>
        <fullName evidence="1">Uncharacterized protein</fullName>
    </submittedName>
</protein>
<gene>
    <name evidence="1" type="ORF">CGOC_LOCUS2700</name>
</gene>